<protein>
    <submittedName>
        <fullName evidence="1">Uncharacterized protein</fullName>
    </submittedName>
</protein>
<proteinExistence type="predicted"/>
<organism evidence="1">
    <name type="scientific">Myoviridae sp. ctPoO4</name>
    <dbReference type="NCBI Taxonomy" id="2827685"/>
    <lineage>
        <taxon>Viruses</taxon>
        <taxon>Duplodnaviria</taxon>
        <taxon>Heunggongvirae</taxon>
        <taxon>Uroviricota</taxon>
        <taxon>Caudoviricetes</taxon>
    </lineage>
</organism>
<sequence>MPIYQYVYSLFIDKVTKYIYPMEMPTKLEEEINAGGFMVIRLGEIKDKSQFNLNALASVRVTVEMYIPPKTRGRLDTTLLEKYETSISDIVNAEVEKAGEKYDISTDGILSTDDIYNESDNLFFMYIKSFIINIK</sequence>
<dbReference type="EMBL" id="BK032629">
    <property type="protein sequence ID" value="DAF52082.1"/>
    <property type="molecule type" value="Genomic_DNA"/>
</dbReference>
<reference evidence="1" key="1">
    <citation type="journal article" date="2021" name="Proc. Natl. Acad. Sci. U.S.A.">
        <title>A Catalog of Tens of Thousands of Viruses from Human Metagenomes Reveals Hidden Associations with Chronic Diseases.</title>
        <authorList>
            <person name="Tisza M.J."/>
            <person name="Buck C.B."/>
        </authorList>
    </citation>
    <scope>NUCLEOTIDE SEQUENCE</scope>
    <source>
        <strain evidence="1">CtPoO4</strain>
    </source>
</reference>
<accession>A0A8S5SNE1</accession>
<name>A0A8S5SNE1_9CAUD</name>
<evidence type="ECO:0000313" key="1">
    <source>
        <dbReference type="EMBL" id="DAF52082.1"/>
    </source>
</evidence>